<keyword evidence="7" id="KW-0446">Lipid-binding</keyword>
<dbReference type="GO" id="GO:0005789">
    <property type="term" value="C:endoplasmic reticulum membrane"/>
    <property type="evidence" value="ECO:0007669"/>
    <property type="project" value="UniProtKB-SubCell"/>
</dbReference>
<keyword evidence="5 10" id="KW-1133">Transmembrane helix</keyword>
<proteinExistence type="predicted"/>
<organism evidence="12 13">
    <name type="scientific">Anaeramoeba flamelloides</name>
    <dbReference type="NCBI Taxonomy" id="1746091"/>
    <lineage>
        <taxon>Eukaryota</taxon>
        <taxon>Metamonada</taxon>
        <taxon>Anaeramoebidae</taxon>
        <taxon>Anaeramoeba</taxon>
    </lineage>
</organism>
<sequence>MLILLSGFATGFFKGCLLFFILVTAFFLYLIFKLDQYSEGKIKRRQQNSTNNEKEKEQVSKNENEKENKKQNENENENEKEQEQEQEQETEIDWESDSDSDSDWSKDEFSSPSENILERDFPFLGQEFKFGETKESCEWLNYLVSRIGSEVLSTEFLRNFEQLLNTAIGTQEIPDVLSGIKVHDLRIGKSVPQISSVSLCPNFKPNISKKILDSYDLELNLSFGKDKKSSIFSFLTFSTSTSFVLNWPVPNFASLPITIRFSLSYFDLHLHVKIPNKLRPTLSVSLRKDSELEFEILPQIGEQNKFTQLELVSKLINNTIFLAIAELIQEPNQIEIPLDLTNTEQEIEKLIMNIQKKKEIEKKNPEKKLTKKTNFTKMALSKIKQTTNFKNGSLKRKKFLENRIGQNFLSKIQKN</sequence>
<feature type="compositionally biased region" description="Basic and acidic residues" evidence="9">
    <location>
        <begin position="52"/>
        <end position="83"/>
    </location>
</feature>
<evidence type="ECO:0000256" key="8">
    <source>
        <dbReference type="ARBA" id="ARBA00023136"/>
    </source>
</evidence>
<evidence type="ECO:0000313" key="13">
    <source>
        <dbReference type="Proteomes" id="UP001146793"/>
    </source>
</evidence>
<accession>A0AAV7YHG0</accession>
<dbReference type="InterPro" id="IPR031468">
    <property type="entry name" value="SMP_LBD"/>
</dbReference>
<dbReference type="EMBL" id="JANTQA010000060">
    <property type="protein sequence ID" value="KAJ3428032.1"/>
    <property type="molecule type" value="Genomic_DNA"/>
</dbReference>
<feature type="compositionally biased region" description="Acidic residues" evidence="9">
    <location>
        <begin position="84"/>
        <end position="102"/>
    </location>
</feature>
<evidence type="ECO:0000256" key="10">
    <source>
        <dbReference type="SAM" id="Phobius"/>
    </source>
</evidence>
<dbReference type="Proteomes" id="UP001146793">
    <property type="component" value="Unassembled WGS sequence"/>
</dbReference>
<dbReference type="GO" id="GO:0008289">
    <property type="term" value="F:lipid binding"/>
    <property type="evidence" value="ECO:0007669"/>
    <property type="project" value="UniProtKB-KW"/>
</dbReference>
<dbReference type="AlphaFoldDB" id="A0AAV7YHG0"/>
<keyword evidence="3 10" id="KW-0812">Transmembrane</keyword>
<feature type="transmembrane region" description="Helical" evidence="10">
    <location>
        <begin position="12"/>
        <end position="32"/>
    </location>
</feature>
<evidence type="ECO:0000259" key="11">
    <source>
        <dbReference type="PROSITE" id="PS51847"/>
    </source>
</evidence>
<evidence type="ECO:0000256" key="6">
    <source>
        <dbReference type="ARBA" id="ARBA00023055"/>
    </source>
</evidence>
<protein>
    <submittedName>
        <fullName evidence="12">Maintenance of morphology protein</fullName>
    </submittedName>
</protein>
<dbReference type="PROSITE" id="PS51847">
    <property type="entry name" value="SMP"/>
    <property type="match status" value="1"/>
</dbReference>
<dbReference type="GO" id="GO:0006869">
    <property type="term" value="P:lipid transport"/>
    <property type="evidence" value="ECO:0007669"/>
    <property type="project" value="UniProtKB-KW"/>
</dbReference>
<keyword evidence="6" id="KW-0445">Lipid transport</keyword>
<name>A0AAV7YHG0_9EUKA</name>
<feature type="region of interest" description="Disordered" evidence="9">
    <location>
        <begin position="43"/>
        <end position="112"/>
    </location>
</feature>
<comment type="caution">
    <text evidence="12">The sequence shown here is derived from an EMBL/GenBank/DDBJ whole genome shotgun (WGS) entry which is preliminary data.</text>
</comment>
<reference evidence="12" key="1">
    <citation type="submission" date="2022-08" db="EMBL/GenBank/DDBJ databases">
        <title>Novel sulphate-reducing endosymbionts in the free-living metamonad Anaeramoeba.</title>
        <authorList>
            <person name="Jerlstrom-Hultqvist J."/>
            <person name="Cepicka I."/>
            <person name="Gallot-Lavallee L."/>
            <person name="Salas-Leiva D."/>
            <person name="Curtis B.A."/>
            <person name="Zahonova K."/>
            <person name="Pipaliya S."/>
            <person name="Dacks J."/>
            <person name="Roger A.J."/>
        </authorList>
    </citation>
    <scope>NUCLEOTIDE SEQUENCE</scope>
    <source>
        <strain evidence="12">Busselton2</strain>
    </source>
</reference>
<evidence type="ECO:0000313" key="12">
    <source>
        <dbReference type="EMBL" id="KAJ3428032.1"/>
    </source>
</evidence>
<gene>
    <name evidence="12" type="ORF">M0812_25664</name>
</gene>
<evidence type="ECO:0000256" key="1">
    <source>
        <dbReference type="ARBA" id="ARBA00004586"/>
    </source>
</evidence>
<evidence type="ECO:0000256" key="9">
    <source>
        <dbReference type="SAM" id="MobiDB-lite"/>
    </source>
</evidence>
<keyword evidence="2" id="KW-0813">Transport</keyword>
<dbReference type="PANTHER" id="PTHR13466">
    <property type="entry name" value="TEX2 PROTEIN-RELATED"/>
    <property type="match status" value="1"/>
</dbReference>
<evidence type="ECO:0000256" key="2">
    <source>
        <dbReference type="ARBA" id="ARBA00022448"/>
    </source>
</evidence>
<evidence type="ECO:0000256" key="4">
    <source>
        <dbReference type="ARBA" id="ARBA00022824"/>
    </source>
</evidence>
<dbReference type="Pfam" id="PF10296">
    <property type="entry name" value="MMM1"/>
    <property type="match status" value="1"/>
</dbReference>
<keyword evidence="4" id="KW-0256">Endoplasmic reticulum</keyword>
<dbReference type="InterPro" id="IPR019411">
    <property type="entry name" value="MMM1_dom"/>
</dbReference>
<evidence type="ECO:0000256" key="5">
    <source>
        <dbReference type="ARBA" id="ARBA00022989"/>
    </source>
</evidence>
<feature type="domain" description="SMP-LTD" evidence="11">
    <location>
        <begin position="133"/>
        <end position="339"/>
    </location>
</feature>
<comment type="subcellular location">
    <subcellularLocation>
        <location evidence="1">Endoplasmic reticulum membrane</location>
    </subcellularLocation>
</comment>
<evidence type="ECO:0000256" key="3">
    <source>
        <dbReference type="ARBA" id="ARBA00022692"/>
    </source>
</evidence>
<dbReference type="PANTHER" id="PTHR13466:SF0">
    <property type="entry name" value="SMP-LTD DOMAIN-CONTAINING PROTEIN"/>
    <property type="match status" value="1"/>
</dbReference>
<keyword evidence="8 10" id="KW-0472">Membrane</keyword>
<evidence type="ECO:0000256" key="7">
    <source>
        <dbReference type="ARBA" id="ARBA00023121"/>
    </source>
</evidence>